<name>A0A1X6N330_9APHY</name>
<dbReference type="OrthoDB" id="10288769at2759"/>
<reference evidence="2 3" key="1">
    <citation type="submission" date="2017-04" db="EMBL/GenBank/DDBJ databases">
        <title>Genome Sequence of the Model Brown-Rot Fungus Postia placenta SB12.</title>
        <authorList>
            <consortium name="DOE Joint Genome Institute"/>
            <person name="Gaskell J."/>
            <person name="Kersten P."/>
            <person name="Larrondo L.F."/>
            <person name="Canessa P."/>
            <person name="Martinez D."/>
            <person name="Hibbett D."/>
            <person name="Schmoll M."/>
            <person name="Kubicek C.P."/>
            <person name="Martinez A.T."/>
            <person name="Yadav J."/>
            <person name="Master E."/>
            <person name="Magnuson J.K."/>
            <person name="James T."/>
            <person name="Yaver D."/>
            <person name="Berka R."/>
            <person name="Labutti K."/>
            <person name="Lipzen A."/>
            <person name="Aerts A."/>
            <person name="Barry K."/>
            <person name="Henrissat B."/>
            <person name="Blanchette R."/>
            <person name="Grigoriev I."/>
            <person name="Cullen D."/>
        </authorList>
    </citation>
    <scope>NUCLEOTIDE SEQUENCE [LARGE SCALE GENOMIC DNA]</scope>
    <source>
        <strain evidence="2 3">MAD-698-R-SB12</strain>
    </source>
</reference>
<dbReference type="RefSeq" id="XP_024339666.1">
    <property type="nucleotide sequence ID" value="XM_024478982.1"/>
</dbReference>
<feature type="region of interest" description="Disordered" evidence="1">
    <location>
        <begin position="564"/>
        <end position="651"/>
    </location>
</feature>
<dbReference type="EMBL" id="KZ110596">
    <property type="protein sequence ID" value="OSX62872.1"/>
    <property type="molecule type" value="Genomic_DNA"/>
</dbReference>
<proteinExistence type="predicted"/>
<organism evidence="2 3">
    <name type="scientific">Postia placenta MAD-698-R-SB12</name>
    <dbReference type="NCBI Taxonomy" id="670580"/>
    <lineage>
        <taxon>Eukaryota</taxon>
        <taxon>Fungi</taxon>
        <taxon>Dikarya</taxon>
        <taxon>Basidiomycota</taxon>
        <taxon>Agaricomycotina</taxon>
        <taxon>Agaricomycetes</taxon>
        <taxon>Polyporales</taxon>
        <taxon>Adustoporiaceae</taxon>
        <taxon>Rhodonia</taxon>
    </lineage>
</organism>
<accession>A0A1X6N330</accession>
<protein>
    <submittedName>
        <fullName evidence="2">Uncharacterized protein</fullName>
    </submittedName>
</protein>
<feature type="compositionally biased region" description="Basic and acidic residues" evidence="1">
    <location>
        <begin position="564"/>
        <end position="580"/>
    </location>
</feature>
<dbReference type="AlphaFoldDB" id="A0A1X6N330"/>
<feature type="compositionally biased region" description="Basic and acidic residues" evidence="1">
    <location>
        <begin position="45"/>
        <end position="65"/>
    </location>
</feature>
<dbReference type="GeneID" id="36323932"/>
<evidence type="ECO:0000313" key="3">
    <source>
        <dbReference type="Proteomes" id="UP000194127"/>
    </source>
</evidence>
<evidence type="ECO:0000313" key="2">
    <source>
        <dbReference type="EMBL" id="OSX62872.1"/>
    </source>
</evidence>
<feature type="region of interest" description="Disordered" evidence="1">
    <location>
        <begin position="476"/>
        <end position="508"/>
    </location>
</feature>
<keyword evidence="3" id="KW-1185">Reference proteome</keyword>
<sequence length="651" mass="72138">MDTPDREQTMNKCIAFVRNYLTMRYGATFADELLNDLTLSTGSSQHDRQIRHGERVFESDPRSTPRDASTGTKRHRVADIISIHQDVHDDVHSAVRQRREVVDPATTPRLAQKFGHRRKTPLLFVRKQKAPKRRMSQQCMRCGVTCFKSLRPTPEDTLPWREQLTAAQAQAVLQNVATWMPPQSHSYQQPLEDRMNIPDAMFISERDEEMADNFAPDASSSVHYTPAMSADYYAQRTPEPFPMLDVHQSTVASISMVQVPQVAIAAEPVDLLMHEAATVDLTQESAFDLSSINGLDVQMPALSSALTLAIEDDHAMEEPTGHEIADELENASEMALGETMRDSEDEEQANVDISAASADVRADVPIIEYVREEDVQDIILKAIEDGKRIQDALRTYLAPSVDEIDDQLDVGLPPLGFTDLGLMPMVMPFELDDYEDILAPPPTYAPGVSALVDRSKPLKTRASRFANTPYQTRSIAHASQSVSIASTSLDTETGESGPSSASFNAWGDRNEGWLGGASTQLEAAQGSEERRAARAQELAEQQKARKFANLRGRKTAWEVIEDADRQDAERREAERREAETAMRAMEQPSVELHRPTSSEASHSKAPRSLPSVPDPSAMTAEEMAHQTPDDLDDGAASGPSVDDLCSQFEKL</sequence>
<feature type="compositionally biased region" description="Polar residues" evidence="1">
    <location>
        <begin position="476"/>
        <end position="503"/>
    </location>
</feature>
<evidence type="ECO:0000256" key="1">
    <source>
        <dbReference type="SAM" id="MobiDB-lite"/>
    </source>
</evidence>
<dbReference type="Proteomes" id="UP000194127">
    <property type="component" value="Unassembled WGS sequence"/>
</dbReference>
<feature type="region of interest" description="Disordered" evidence="1">
    <location>
        <begin position="42"/>
        <end position="74"/>
    </location>
</feature>
<gene>
    <name evidence="2" type="ORF">POSPLADRAFT_1046262</name>
</gene>